<dbReference type="InterPro" id="IPR032466">
    <property type="entry name" value="Metal_Hydrolase"/>
</dbReference>
<dbReference type="InterPro" id="IPR006680">
    <property type="entry name" value="Amidohydro-rel"/>
</dbReference>
<dbReference type="InterPro" id="IPR051781">
    <property type="entry name" value="Metallo-dep_Hydrolase"/>
</dbReference>
<reference evidence="2 3" key="1">
    <citation type="submission" date="2018-06" db="EMBL/GenBank/DDBJ databases">
        <title>Complete Genomes of Monosporascus.</title>
        <authorList>
            <person name="Robinson A.J."/>
            <person name="Natvig D.O."/>
        </authorList>
    </citation>
    <scope>NUCLEOTIDE SEQUENCE [LARGE SCALE GENOMIC DNA]</scope>
    <source>
        <strain evidence="2 3">CBS 110550</strain>
    </source>
</reference>
<dbReference type="PANTHER" id="PTHR43135">
    <property type="entry name" value="ALPHA-D-RIBOSE 1-METHYLPHOSPHONATE 5-TRIPHOSPHATE DIPHOSPHATASE"/>
    <property type="match status" value="1"/>
</dbReference>
<evidence type="ECO:0000259" key="1">
    <source>
        <dbReference type="Pfam" id="PF01979"/>
    </source>
</evidence>
<dbReference type="InterPro" id="IPR011059">
    <property type="entry name" value="Metal-dep_hydrolase_composite"/>
</dbReference>
<dbReference type="Gene3D" id="3.20.20.140">
    <property type="entry name" value="Metal-dependent hydrolases"/>
    <property type="match status" value="1"/>
</dbReference>
<gene>
    <name evidence="2" type="ORF">DL764_003039</name>
</gene>
<proteinExistence type="predicted"/>
<name>A0A4Q4TI66_9PEZI</name>
<feature type="domain" description="Amidohydrolase-related" evidence="1">
    <location>
        <begin position="48"/>
        <end position="148"/>
    </location>
</feature>
<evidence type="ECO:0000313" key="2">
    <source>
        <dbReference type="EMBL" id="RYP06655.1"/>
    </source>
</evidence>
<dbReference type="AlphaFoldDB" id="A0A4Q4TI66"/>
<accession>A0A4Q4TI66</accession>
<evidence type="ECO:0000313" key="3">
    <source>
        <dbReference type="Proteomes" id="UP000293360"/>
    </source>
</evidence>
<organism evidence="2 3">
    <name type="scientific">Monosporascus ibericus</name>
    <dbReference type="NCBI Taxonomy" id="155417"/>
    <lineage>
        <taxon>Eukaryota</taxon>
        <taxon>Fungi</taxon>
        <taxon>Dikarya</taxon>
        <taxon>Ascomycota</taxon>
        <taxon>Pezizomycotina</taxon>
        <taxon>Sordariomycetes</taxon>
        <taxon>Xylariomycetidae</taxon>
        <taxon>Xylariales</taxon>
        <taxon>Xylariales incertae sedis</taxon>
        <taxon>Monosporascus</taxon>
    </lineage>
</organism>
<dbReference type="SUPFAM" id="SSF51556">
    <property type="entry name" value="Metallo-dependent hydrolases"/>
    <property type="match status" value="1"/>
</dbReference>
<comment type="caution">
    <text evidence="2">The sequence shown here is derived from an EMBL/GenBank/DDBJ whole genome shotgun (WGS) entry which is preliminary data.</text>
</comment>
<dbReference type="Pfam" id="PF01979">
    <property type="entry name" value="Amidohydro_1"/>
    <property type="match status" value="1"/>
</dbReference>
<keyword evidence="3" id="KW-1185">Reference proteome</keyword>
<dbReference type="Proteomes" id="UP000293360">
    <property type="component" value="Unassembled WGS sequence"/>
</dbReference>
<dbReference type="GO" id="GO:0016810">
    <property type="term" value="F:hydrolase activity, acting on carbon-nitrogen (but not peptide) bonds"/>
    <property type="evidence" value="ECO:0007669"/>
    <property type="project" value="InterPro"/>
</dbReference>
<dbReference type="STRING" id="155417.A0A4Q4TI66"/>
<dbReference type="SUPFAM" id="SSF51338">
    <property type="entry name" value="Composite domain of metallo-dependent hydrolases"/>
    <property type="match status" value="1"/>
</dbReference>
<dbReference type="PANTHER" id="PTHR43135:SF3">
    <property type="entry name" value="ALPHA-D-RIBOSE 1-METHYLPHOSPHONATE 5-TRIPHOSPHATE DIPHOSPHATASE"/>
    <property type="match status" value="1"/>
</dbReference>
<dbReference type="OrthoDB" id="194468at2759"/>
<protein>
    <recommendedName>
        <fullName evidence="1">Amidohydrolase-related domain-containing protein</fullName>
    </recommendedName>
</protein>
<dbReference type="Gene3D" id="2.30.40.10">
    <property type="entry name" value="Urease, subunit C, domain 1"/>
    <property type="match status" value="1"/>
</dbReference>
<dbReference type="EMBL" id="QJNU01000121">
    <property type="protein sequence ID" value="RYP06655.1"/>
    <property type="molecule type" value="Genomic_DNA"/>
</dbReference>
<sequence>MDPADGVVRSKMEVRLAGGLIQYVNNQGSGLPGDYRDSTVVDVTGKKYICPGLIDRHIHLSSVPGDADLTGVIPSSPTVSFMRQPFARTQMLGRGFTTCATAGARCSPSKEAIMDDVFLGPRLFIANSALSQTGGHGASARRTTAREQARCAVAANARQALGRL</sequence>